<accession>D2ZY24</accession>
<reference evidence="2 3" key="1">
    <citation type="submission" date="2009-10" db="EMBL/GenBank/DDBJ databases">
        <authorList>
            <person name="Weinstock G."/>
            <person name="Sodergren E."/>
            <person name="Clifton S."/>
            <person name="Fulton L."/>
            <person name="Fulton B."/>
            <person name="Courtney L."/>
            <person name="Fronick C."/>
            <person name="Harrison M."/>
            <person name="Strong C."/>
            <person name="Farmer C."/>
            <person name="Delahaunty K."/>
            <person name="Markovic C."/>
            <person name="Hall O."/>
            <person name="Minx P."/>
            <person name="Tomlinson C."/>
            <person name="Mitreva M."/>
            <person name="Nelson J."/>
            <person name="Hou S."/>
            <person name="Wollam A."/>
            <person name="Pepin K.H."/>
            <person name="Johnson M."/>
            <person name="Bhonagiri V."/>
            <person name="Nash W.E."/>
            <person name="Warren W."/>
            <person name="Chinwalla A."/>
            <person name="Mardis E.R."/>
            <person name="Wilson R.K."/>
        </authorList>
    </citation>
    <scope>NUCLEOTIDE SEQUENCE [LARGE SCALE GENOMIC DNA]</scope>
    <source>
        <strain evidence="3">ATCC 25996 / DSM 4631 / NCTC 10774 / M26</strain>
    </source>
</reference>
<dbReference type="AlphaFoldDB" id="D2ZY24"/>
<name>D2ZY24_NEIM2</name>
<organism evidence="2 3">
    <name type="scientific">Neisseria mucosa (strain ATCC 25996 / DSM 4631 / NCTC 10774 / M26)</name>
    <dbReference type="NCBI Taxonomy" id="546266"/>
    <lineage>
        <taxon>Bacteria</taxon>
        <taxon>Pseudomonadati</taxon>
        <taxon>Pseudomonadota</taxon>
        <taxon>Betaproteobacteria</taxon>
        <taxon>Neisseriales</taxon>
        <taxon>Neisseriaceae</taxon>
        <taxon>Neisseria</taxon>
    </lineage>
</organism>
<evidence type="ECO:0000313" key="3">
    <source>
        <dbReference type="Proteomes" id="UP000003344"/>
    </source>
</evidence>
<comment type="caution">
    <text evidence="2">The sequence shown here is derived from an EMBL/GenBank/DDBJ whole genome shotgun (WGS) entry which is preliminary data.</text>
</comment>
<evidence type="ECO:0000256" key="1">
    <source>
        <dbReference type="SAM" id="MobiDB-lite"/>
    </source>
</evidence>
<dbReference type="EMBL" id="ACDX02000012">
    <property type="protein sequence ID" value="EFC87978.1"/>
    <property type="molecule type" value="Genomic_DNA"/>
</dbReference>
<evidence type="ECO:0000313" key="2">
    <source>
        <dbReference type="EMBL" id="EFC87978.1"/>
    </source>
</evidence>
<feature type="region of interest" description="Disordered" evidence="1">
    <location>
        <begin position="1"/>
        <end position="20"/>
    </location>
</feature>
<proteinExistence type="predicted"/>
<dbReference type="Proteomes" id="UP000003344">
    <property type="component" value="Unassembled WGS sequence"/>
</dbReference>
<protein>
    <submittedName>
        <fullName evidence="2">Uncharacterized protein</fullName>
    </submittedName>
</protein>
<gene>
    <name evidence="2" type="ORF">NEIMUCOT_05531</name>
</gene>
<sequence>MVQTTSKKIVRPSEKQKPRACVPHTPYVRTEGFCAGYSLLDVGISGSNVNL</sequence>